<feature type="transmembrane region" description="Helical" evidence="1">
    <location>
        <begin position="200"/>
        <end position="224"/>
    </location>
</feature>
<dbReference type="EC" id="2.3.1.9" evidence="2"/>
<feature type="transmembrane region" description="Helical" evidence="1">
    <location>
        <begin position="169"/>
        <end position="193"/>
    </location>
</feature>
<dbReference type="OrthoDB" id="9808870at2"/>
<gene>
    <name evidence="2" type="primary">fadA6</name>
    <name evidence="2" type="ORF">RS24_00102</name>
</gene>
<keyword evidence="1" id="KW-0812">Transmembrane</keyword>
<keyword evidence="2" id="KW-0012">Acyltransferase</keyword>
<dbReference type="EMBL" id="AWXE01000001">
    <property type="protein sequence ID" value="ERL47184.1"/>
    <property type="molecule type" value="Genomic_DNA"/>
</dbReference>
<evidence type="ECO:0000256" key="1">
    <source>
        <dbReference type="SAM" id="Phobius"/>
    </source>
</evidence>
<dbReference type="InterPro" id="IPR032809">
    <property type="entry name" value="Put_HupE_UreJ"/>
</dbReference>
<keyword evidence="2" id="KW-0808">Transferase</keyword>
<evidence type="ECO:0000313" key="2">
    <source>
        <dbReference type="EMBL" id="ERL47184.1"/>
    </source>
</evidence>
<keyword evidence="1" id="KW-0472">Membrane</keyword>
<accession>U2WCA8</accession>
<sequence>MRTLFLFIALMVGIQTDALAHTKSQSFSQWEVISQTENHRLKFLFSVDQRRITQLAQLYPSVDYAALLKSHLMETINVTQNKSRCKPESLEVGQHDKLGYFRARGVFSCLETVSTEPPQIEITSFTLVSPSHIHLARFSIAGENQEIVLNNAKQYFVFEATSFIDSLNAFIHLGFFHVISGLDHMIFLLALALFATRPRLAVLCITGFTLGHSLTLGLAFVDIITPREKLVEALIGLTIALTAYDVAGKKGATHTPSAMLLSIAIMLICGLAIYIGRLPLVTGLFFTLPLALFSYHHLSQSGHIKTKLFPLLTVAFGLVHGAGFAGGLKHINLDKSDILTPLIGFNLGVELAQLIALMTVYILIFGLEKRTSFRRDRVEYFVAPALFGLGLFWFAERILI</sequence>
<name>U2WCA8_9PROT</name>
<dbReference type="eggNOG" id="COG2370">
    <property type="taxonomic scope" value="Bacteria"/>
</dbReference>
<dbReference type="STRING" id="1397666.RS24_00102"/>
<reference evidence="2 3" key="1">
    <citation type="journal article" date="2014" name="FEMS Microbiol. Ecol.">
        <title>Genomic differentiation among two strains of the PS1 clade isolated from geographically separated marine habitats.</title>
        <authorList>
            <person name="Jimenez-Infante F."/>
            <person name="Ngugi D.K."/>
            <person name="Alam I."/>
            <person name="Rashid M."/>
            <person name="Baalawi W."/>
            <person name="Kamau A.A."/>
            <person name="Bajic V.B."/>
            <person name="Stingl U."/>
        </authorList>
    </citation>
    <scope>NUCLEOTIDE SEQUENCE [LARGE SCALE GENOMIC DNA]</scope>
    <source>
        <strain evidence="2 3">RS24</strain>
    </source>
</reference>
<comment type="caution">
    <text evidence="2">The sequence shown here is derived from an EMBL/GenBank/DDBJ whole genome shotgun (WGS) entry which is preliminary data.</text>
</comment>
<feature type="transmembrane region" description="Helical" evidence="1">
    <location>
        <begin position="378"/>
        <end position="395"/>
    </location>
</feature>
<protein>
    <submittedName>
        <fullName evidence="2">Acetyl-CoA acetyltransferase putative acetyl-COA acetyltransferase Fada6 Acetoacetyl-COA thi protein</fullName>
        <ecNumber evidence="2">2.3.1.9</ecNumber>
    </submittedName>
</protein>
<feature type="transmembrane region" description="Helical" evidence="1">
    <location>
        <begin position="343"/>
        <end position="366"/>
    </location>
</feature>
<dbReference type="Proteomes" id="UP000016762">
    <property type="component" value="Unassembled WGS sequence"/>
</dbReference>
<dbReference type="GO" id="GO:0003985">
    <property type="term" value="F:acetyl-CoA C-acetyltransferase activity"/>
    <property type="evidence" value="ECO:0007669"/>
    <property type="project" value="UniProtKB-EC"/>
</dbReference>
<proteinExistence type="predicted"/>
<evidence type="ECO:0000313" key="3">
    <source>
        <dbReference type="Proteomes" id="UP000016762"/>
    </source>
</evidence>
<keyword evidence="3" id="KW-1185">Reference proteome</keyword>
<dbReference type="AlphaFoldDB" id="U2WCA8"/>
<feature type="transmembrane region" description="Helical" evidence="1">
    <location>
        <begin position="310"/>
        <end position="331"/>
    </location>
</feature>
<dbReference type="PATRIC" id="fig|1397666.3.peg.94"/>
<dbReference type="RefSeq" id="WP_021776203.1">
    <property type="nucleotide sequence ID" value="NZ_AWXE01000001.1"/>
</dbReference>
<feature type="transmembrane region" description="Helical" evidence="1">
    <location>
        <begin position="281"/>
        <end position="298"/>
    </location>
</feature>
<dbReference type="Pfam" id="PF13795">
    <property type="entry name" value="HupE_UreJ_2"/>
    <property type="match status" value="2"/>
</dbReference>
<organism evidence="2 3">
    <name type="scientific">Candidatus Micropelagius thuwalensis</name>
    <dbReference type="NCBI Taxonomy" id="1397666"/>
    <lineage>
        <taxon>Bacteria</taxon>
        <taxon>Pseudomonadati</taxon>
        <taxon>Pseudomonadota</taxon>
        <taxon>Alphaproteobacteria</taxon>
        <taxon>PS1 clade</taxon>
        <taxon>Candidatus Micropelagius</taxon>
    </lineage>
</organism>
<keyword evidence="1" id="KW-1133">Transmembrane helix</keyword>